<dbReference type="InterPro" id="IPR007372">
    <property type="entry name" value="Lipid/polyisoprenoid-bd_YceI"/>
</dbReference>
<evidence type="ECO:0000313" key="3">
    <source>
        <dbReference type="EMBL" id="MBB1162165.1"/>
    </source>
</evidence>
<gene>
    <name evidence="3" type="ORF">H4F90_09240</name>
</gene>
<keyword evidence="1" id="KW-0732">Signal</keyword>
<evidence type="ECO:0000313" key="4">
    <source>
        <dbReference type="Proteomes" id="UP000586093"/>
    </source>
</evidence>
<feature type="chain" id="PRO_5032352438" evidence="1">
    <location>
        <begin position="20"/>
        <end position="189"/>
    </location>
</feature>
<organism evidence="3 4">
    <name type="scientific">Aquariibacter albus</name>
    <dbReference type="NCBI Taxonomy" id="2759899"/>
    <lineage>
        <taxon>Bacteria</taxon>
        <taxon>Pseudomonadati</taxon>
        <taxon>Pseudomonadota</taxon>
        <taxon>Betaproteobacteria</taxon>
        <taxon>Burkholderiales</taxon>
        <taxon>Sphaerotilaceae</taxon>
        <taxon>Aquariibacter</taxon>
    </lineage>
</organism>
<evidence type="ECO:0000259" key="2">
    <source>
        <dbReference type="SMART" id="SM00867"/>
    </source>
</evidence>
<dbReference type="PANTHER" id="PTHR34406">
    <property type="entry name" value="PROTEIN YCEI"/>
    <property type="match status" value="1"/>
</dbReference>
<dbReference type="SUPFAM" id="SSF101874">
    <property type="entry name" value="YceI-like"/>
    <property type="match status" value="1"/>
</dbReference>
<accession>A0A839HIL2</accession>
<reference evidence="3 4" key="1">
    <citation type="submission" date="2020-08" db="EMBL/GenBank/DDBJ databases">
        <title>Aquariorum lacteus gen. nov., sp. nov., a new member of the family Comamonadaceae, isolated from freshwater aquarium.</title>
        <authorList>
            <person name="Chun S.-J."/>
        </authorList>
    </citation>
    <scope>NUCLEOTIDE SEQUENCE [LARGE SCALE GENOMIC DNA]</scope>
    <source>
        <strain evidence="3 4">SJAQ100</strain>
    </source>
</reference>
<dbReference type="Pfam" id="PF04264">
    <property type="entry name" value="YceI"/>
    <property type="match status" value="1"/>
</dbReference>
<proteinExistence type="predicted"/>
<dbReference type="Proteomes" id="UP000586093">
    <property type="component" value="Unassembled WGS sequence"/>
</dbReference>
<comment type="caution">
    <text evidence="3">The sequence shown here is derived from an EMBL/GenBank/DDBJ whole genome shotgun (WGS) entry which is preliminary data.</text>
</comment>
<sequence length="189" mass="19961">MNRILFLLPALALSAAVQAQTPPAATLEAAQSQLQFVSKQMGVPVEGVFKRFDAQIAFDPRQPASGRIAFSVDLGSATLGVPETDAELRKPEWFDIGKFPQARFTSSAIKALGGGRFEVAGQLSLKGKAQALTVPVTLSQAGGLSTASGQFAIKRLAFQIGSGEWGDTSLVADEVQVRFKFALRGVPAL</sequence>
<feature type="signal peptide" evidence="1">
    <location>
        <begin position="1"/>
        <end position="19"/>
    </location>
</feature>
<protein>
    <submittedName>
        <fullName evidence="3">YceI family protein</fullName>
    </submittedName>
</protein>
<name>A0A839HIL2_9BURK</name>
<dbReference type="AlphaFoldDB" id="A0A839HIL2"/>
<dbReference type="EMBL" id="JACIVI010000002">
    <property type="protein sequence ID" value="MBB1162165.1"/>
    <property type="molecule type" value="Genomic_DNA"/>
</dbReference>
<dbReference type="PANTHER" id="PTHR34406:SF1">
    <property type="entry name" value="PROTEIN YCEI"/>
    <property type="match status" value="1"/>
</dbReference>
<evidence type="ECO:0000256" key="1">
    <source>
        <dbReference type="SAM" id="SignalP"/>
    </source>
</evidence>
<dbReference type="RefSeq" id="WP_182663798.1">
    <property type="nucleotide sequence ID" value="NZ_JACIVI010000002.1"/>
</dbReference>
<keyword evidence="4" id="KW-1185">Reference proteome</keyword>
<dbReference type="SMART" id="SM00867">
    <property type="entry name" value="YceI"/>
    <property type="match status" value="1"/>
</dbReference>
<dbReference type="InterPro" id="IPR036761">
    <property type="entry name" value="TTHA0802/YceI-like_sf"/>
</dbReference>
<feature type="domain" description="Lipid/polyisoprenoid-binding YceI-like" evidence="2">
    <location>
        <begin position="24"/>
        <end position="184"/>
    </location>
</feature>
<dbReference type="Gene3D" id="2.40.128.110">
    <property type="entry name" value="Lipid/polyisoprenoid-binding, YceI-like"/>
    <property type="match status" value="1"/>
</dbReference>